<dbReference type="RefSeq" id="WP_141296732.1">
    <property type="nucleotide sequence ID" value="NZ_BJMN01000015.1"/>
</dbReference>
<sequence length="145" mass="15894">MKLLDVRDIEAYQLGDRAWYVATARRQFVGTAMVVTSSVQTVACTWETRILAPLRSADNHLPIIIKAHLPQAADGDDVEWPPLPNYQEVAQRIIEAAQAEGRNPTWVEVLMGALSDGSGTARPAPPPSRYARWSAGDAPVCDIGW</sequence>
<gene>
    <name evidence="1" type="ORF">SGA01_26930</name>
</gene>
<dbReference type="OrthoDB" id="4015512at2"/>
<dbReference type="Proteomes" id="UP000315226">
    <property type="component" value="Unassembled WGS sequence"/>
</dbReference>
<organism evidence="1 2">
    <name type="scientific">Streptomyces gardneri</name>
    <dbReference type="NCBI Taxonomy" id="66892"/>
    <lineage>
        <taxon>Bacteria</taxon>
        <taxon>Bacillati</taxon>
        <taxon>Actinomycetota</taxon>
        <taxon>Actinomycetes</taxon>
        <taxon>Kitasatosporales</taxon>
        <taxon>Streptomycetaceae</taxon>
        <taxon>Streptomyces</taxon>
    </lineage>
</organism>
<accession>A0A4Y3RJI5</accession>
<evidence type="ECO:0000313" key="2">
    <source>
        <dbReference type="Proteomes" id="UP000315226"/>
    </source>
</evidence>
<keyword evidence="2" id="KW-1185">Reference proteome</keyword>
<protein>
    <submittedName>
        <fullName evidence="1">Uncharacterized protein</fullName>
    </submittedName>
</protein>
<name>A0A4Y3RJI5_9ACTN</name>
<dbReference type="EMBL" id="BJMN01000015">
    <property type="protein sequence ID" value="GEB57088.1"/>
    <property type="molecule type" value="Genomic_DNA"/>
</dbReference>
<proteinExistence type="predicted"/>
<evidence type="ECO:0000313" key="1">
    <source>
        <dbReference type="EMBL" id="GEB57088.1"/>
    </source>
</evidence>
<dbReference type="AlphaFoldDB" id="A0A4Y3RJI5"/>
<reference evidence="1 2" key="1">
    <citation type="submission" date="2019-06" db="EMBL/GenBank/DDBJ databases">
        <title>Whole genome shotgun sequence of Streptomyces gardneri NBRC 12865.</title>
        <authorList>
            <person name="Hosoyama A."/>
            <person name="Uohara A."/>
            <person name="Ohji S."/>
            <person name="Ichikawa N."/>
        </authorList>
    </citation>
    <scope>NUCLEOTIDE SEQUENCE [LARGE SCALE GENOMIC DNA]</scope>
    <source>
        <strain evidence="1 2">NBRC 12865</strain>
    </source>
</reference>
<comment type="caution">
    <text evidence="1">The sequence shown here is derived from an EMBL/GenBank/DDBJ whole genome shotgun (WGS) entry which is preliminary data.</text>
</comment>